<dbReference type="Pfam" id="PF00528">
    <property type="entry name" value="BPD_transp_1"/>
    <property type="match status" value="1"/>
</dbReference>
<keyword evidence="4" id="KW-1003">Cell membrane</keyword>
<dbReference type="PANTHER" id="PTHR30183:SF3">
    <property type="entry name" value="MOLYBDENUM TRANSPORT SYSTEM PERMEASE PROTEIN MODB"/>
    <property type="match status" value="1"/>
</dbReference>
<feature type="transmembrane region" description="Helical" evidence="9">
    <location>
        <begin position="136"/>
        <end position="153"/>
    </location>
</feature>
<protein>
    <submittedName>
        <fullName evidence="11">Molybdate/tungstate transport system permease protein WtpB</fullName>
    </submittedName>
</protein>
<evidence type="ECO:0000256" key="7">
    <source>
        <dbReference type="ARBA" id="ARBA00022989"/>
    </source>
</evidence>
<feature type="transmembrane region" description="Helical" evidence="9">
    <location>
        <begin position="60"/>
        <end position="84"/>
    </location>
</feature>
<comment type="similarity">
    <text evidence="2 9">Belongs to the binding-protein-dependent transport system permease family.</text>
</comment>
<dbReference type="Gene3D" id="1.10.3720.10">
    <property type="entry name" value="MetI-like"/>
    <property type="match status" value="1"/>
</dbReference>
<evidence type="ECO:0000256" key="4">
    <source>
        <dbReference type="ARBA" id="ARBA00022475"/>
    </source>
</evidence>
<keyword evidence="7 9" id="KW-1133">Transmembrane helix</keyword>
<evidence type="ECO:0000313" key="11">
    <source>
        <dbReference type="EMBL" id="QNO42361.1"/>
    </source>
</evidence>
<dbReference type="AlphaFoldDB" id="A0A7G9Y2X7"/>
<proteinExistence type="inferred from homology"/>
<keyword evidence="5" id="KW-0500">Molybdenum</keyword>
<feature type="transmembrane region" description="Helical" evidence="9">
    <location>
        <begin position="96"/>
        <end position="116"/>
    </location>
</feature>
<evidence type="ECO:0000256" key="5">
    <source>
        <dbReference type="ARBA" id="ARBA00022505"/>
    </source>
</evidence>
<feature type="transmembrane region" description="Helical" evidence="9">
    <location>
        <begin position="230"/>
        <end position="256"/>
    </location>
</feature>
<evidence type="ECO:0000259" key="10">
    <source>
        <dbReference type="PROSITE" id="PS50928"/>
    </source>
</evidence>
<keyword evidence="8 9" id="KW-0472">Membrane</keyword>
<keyword evidence="6 9" id="KW-0812">Transmembrane</keyword>
<keyword evidence="3 9" id="KW-0813">Transport</keyword>
<dbReference type="InterPro" id="IPR000515">
    <property type="entry name" value="MetI-like"/>
</dbReference>
<evidence type="ECO:0000256" key="8">
    <source>
        <dbReference type="ARBA" id="ARBA00023136"/>
    </source>
</evidence>
<evidence type="ECO:0000256" key="9">
    <source>
        <dbReference type="RuleBase" id="RU363032"/>
    </source>
</evidence>
<comment type="subcellular location">
    <subcellularLocation>
        <location evidence="1 9">Cell membrane</location>
        <topology evidence="1 9">Multi-pass membrane protein</topology>
    </subcellularLocation>
</comment>
<dbReference type="InterPro" id="IPR035906">
    <property type="entry name" value="MetI-like_sf"/>
</dbReference>
<dbReference type="SUPFAM" id="SSF161098">
    <property type="entry name" value="MetI-like"/>
    <property type="match status" value="1"/>
</dbReference>
<accession>A0A7G9Y2X7</accession>
<dbReference type="EMBL" id="MT630734">
    <property type="protein sequence ID" value="QNO42361.1"/>
    <property type="molecule type" value="Genomic_DNA"/>
</dbReference>
<reference evidence="11" key="1">
    <citation type="submission" date="2020-06" db="EMBL/GenBank/DDBJ databases">
        <title>Unique genomic features of the anaerobic methanotrophic archaea.</title>
        <authorList>
            <person name="Chadwick G.L."/>
            <person name="Skennerton C.T."/>
            <person name="Laso-Perez R."/>
            <person name="Leu A.O."/>
            <person name="Speth D.R."/>
            <person name="Yu H."/>
            <person name="Morgan-Lang C."/>
            <person name="Hatzenpichler R."/>
            <person name="Goudeau D."/>
            <person name="Malmstrom R."/>
            <person name="Brazelton W.J."/>
            <person name="Woyke T."/>
            <person name="Hallam S.J."/>
            <person name="Tyson G.W."/>
            <person name="Wegener G."/>
            <person name="Boetius A."/>
            <person name="Orphan V."/>
        </authorList>
    </citation>
    <scope>NUCLEOTIDE SEQUENCE</scope>
</reference>
<evidence type="ECO:0000256" key="1">
    <source>
        <dbReference type="ARBA" id="ARBA00004651"/>
    </source>
</evidence>
<dbReference type="PROSITE" id="PS50928">
    <property type="entry name" value="ABC_TM1"/>
    <property type="match status" value="1"/>
</dbReference>
<dbReference type="CDD" id="cd06261">
    <property type="entry name" value="TM_PBP2"/>
    <property type="match status" value="1"/>
</dbReference>
<evidence type="ECO:0000256" key="2">
    <source>
        <dbReference type="ARBA" id="ARBA00009306"/>
    </source>
</evidence>
<dbReference type="PANTHER" id="PTHR30183">
    <property type="entry name" value="MOLYBDENUM TRANSPORT SYSTEM PERMEASE PROTEIN MODB"/>
    <property type="match status" value="1"/>
</dbReference>
<organism evidence="11">
    <name type="scientific">Candidatus Methanogaster sp. ANME-2c ERB4</name>
    <dbReference type="NCBI Taxonomy" id="2759911"/>
    <lineage>
        <taxon>Archaea</taxon>
        <taxon>Methanobacteriati</taxon>
        <taxon>Methanobacteriota</taxon>
        <taxon>Stenosarchaea group</taxon>
        <taxon>Methanomicrobia</taxon>
        <taxon>Methanosarcinales</taxon>
        <taxon>ANME-2 cluster</taxon>
        <taxon>Candidatus Methanogasteraceae</taxon>
        <taxon>Candidatus Methanogaster</taxon>
    </lineage>
</organism>
<sequence>MQTLTPKHDRMLTVFLLLGLVILAFILTPLLHMVFGQLISNRSGVTEAAGDSAVIKSILLTMYTALAATAIAFVFGVPLAYFLARRDFPGKGIIESIIDIPIIIPHTVAGIALLTVFGSHGLIGDPLSSIVRFRDALPGVVVAMLFVSVPFLINSAREGFQSVDPRLENVARSLGASAWGAFRRVTVPLSARHILVGSILCWARAMSEFGAVIVIAYYPMIAPTLIYERYISYGLSASSPVAVLLIVICLVVFIVLRMISAGWRRYDRE</sequence>
<dbReference type="GO" id="GO:0005886">
    <property type="term" value="C:plasma membrane"/>
    <property type="evidence" value="ECO:0007669"/>
    <property type="project" value="UniProtKB-SubCell"/>
</dbReference>
<gene>
    <name evidence="11" type="primary">wtpB</name>
    <name evidence="11" type="ORF">LFOPHFOE_00001</name>
</gene>
<evidence type="ECO:0000256" key="6">
    <source>
        <dbReference type="ARBA" id="ARBA00022692"/>
    </source>
</evidence>
<name>A0A7G9Y2X7_9EURY</name>
<feature type="domain" description="ABC transmembrane type-1" evidence="10">
    <location>
        <begin position="58"/>
        <end position="256"/>
    </location>
</feature>
<evidence type="ECO:0000256" key="3">
    <source>
        <dbReference type="ARBA" id="ARBA00022448"/>
    </source>
</evidence>
<dbReference type="GO" id="GO:0055085">
    <property type="term" value="P:transmembrane transport"/>
    <property type="evidence" value="ECO:0007669"/>
    <property type="project" value="InterPro"/>
</dbReference>